<dbReference type="EC" id="3.4.24.-" evidence="11"/>
<comment type="similarity">
    <text evidence="3 11">Belongs to the peptidase M50B family.</text>
</comment>
<dbReference type="HOGENOM" id="CLU_025778_1_0_5"/>
<dbReference type="Gene3D" id="2.30.42.10">
    <property type="match status" value="2"/>
</dbReference>
<evidence type="ECO:0000313" key="13">
    <source>
        <dbReference type="EMBL" id="AEM40884.1"/>
    </source>
</evidence>
<accession>F9Y6D8</accession>
<dbReference type="InterPro" id="IPR008915">
    <property type="entry name" value="Peptidase_M50"/>
</dbReference>
<protein>
    <recommendedName>
        <fullName evidence="11">Zinc metalloprotease</fullName>
        <ecNumber evidence="11">3.4.24.-</ecNumber>
    </recommendedName>
</protein>
<evidence type="ECO:0000256" key="8">
    <source>
        <dbReference type="ARBA" id="ARBA00022989"/>
    </source>
</evidence>
<evidence type="ECO:0000256" key="10">
    <source>
        <dbReference type="ARBA" id="ARBA00023136"/>
    </source>
</evidence>
<dbReference type="InterPro" id="IPR004387">
    <property type="entry name" value="Pept_M50_Zn"/>
</dbReference>
<evidence type="ECO:0000256" key="9">
    <source>
        <dbReference type="ARBA" id="ARBA00023049"/>
    </source>
</evidence>
<keyword evidence="8 11" id="KW-1133">Transmembrane helix</keyword>
<keyword evidence="10 11" id="KW-0472">Membrane</keyword>
<feature type="domain" description="PDZ" evidence="12">
    <location>
        <begin position="155"/>
        <end position="267"/>
    </location>
</feature>
<dbReference type="PATRIC" id="fig|759362.5.peg.1074"/>
<keyword evidence="14" id="KW-1185">Reference proteome</keyword>
<dbReference type="OrthoDB" id="9782003at2"/>
<feature type="transmembrane region" description="Helical" evidence="11">
    <location>
        <begin position="12"/>
        <end position="31"/>
    </location>
</feature>
<keyword evidence="5 11" id="KW-0812">Transmembrane</keyword>
<dbReference type="KEGG" id="kvl:KVU_1045"/>
<dbReference type="Pfam" id="PF02163">
    <property type="entry name" value="Peptidase_M50"/>
    <property type="match status" value="1"/>
</dbReference>
<comment type="cofactor">
    <cofactor evidence="1 11">
        <name>Zn(2+)</name>
        <dbReference type="ChEBI" id="CHEBI:29105"/>
    </cofactor>
</comment>
<dbReference type="NCBIfam" id="TIGR00054">
    <property type="entry name" value="RIP metalloprotease RseP"/>
    <property type="match status" value="1"/>
</dbReference>
<dbReference type="InterPro" id="IPR001478">
    <property type="entry name" value="PDZ"/>
</dbReference>
<reference evidence="13 14" key="1">
    <citation type="journal article" date="2011" name="J. Bacteriol.">
        <title>Complete genome sequence of the industrial strain Ketogulonicigenium vulgare WSH-001.</title>
        <authorList>
            <person name="Liu L."/>
            <person name="Li Y."/>
            <person name="Zhang J."/>
            <person name="Zhou Z."/>
            <person name="Liu J."/>
            <person name="Li X."/>
            <person name="Zhou J."/>
            <person name="Du G."/>
            <person name="Wang L."/>
            <person name="Chen J."/>
        </authorList>
    </citation>
    <scope>NUCLEOTIDE SEQUENCE [LARGE SCALE GENOMIC DNA]</scope>
    <source>
        <strain evidence="13 14">WSH-001</strain>
    </source>
</reference>
<dbReference type="GO" id="GO:0004222">
    <property type="term" value="F:metalloendopeptidase activity"/>
    <property type="evidence" value="ECO:0007669"/>
    <property type="project" value="InterPro"/>
</dbReference>
<evidence type="ECO:0000256" key="6">
    <source>
        <dbReference type="ARBA" id="ARBA00022801"/>
    </source>
</evidence>
<gene>
    <name evidence="13" type="primary">ecfE</name>
    <name evidence="13" type="ordered locus">KVU_1045</name>
</gene>
<dbReference type="GO" id="GO:0016020">
    <property type="term" value="C:membrane"/>
    <property type="evidence" value="ECO:0007669"/>
    <property type="project" value="UniProtKB-SubCell"/>
</dbReference>
<evidence type="ECO:0000256" key="7">
    <source>
        <dbReference type="ARBA" id="ARBA00022833"/>
    </source>
</evidence>
<dbReference type="Proteomes" id="UP000000692">
    <property type="component" value="Chromosome"/>
</dbReference>
<dbReference type="InterPro" id="IPR041489">
    <property type="entry name" value="PDZ_6"/>
</dbReference>
<dbReference type="AlphaFoldDB" id="F9Y6D8"/>
<dbReference type="GO" id="GO:0046872">
    <property type="term" value="F:metal ion binding"/>
    <property type="evidence" value="ECO:0007669"/>
    <property type="project" value="UniProtKB-KW"/>
</dbReference>
<dbReference type="SMART" id="SM00228">
    <property type="entry name" value="PDZ"/>
    <property type="match status" value="1"/>
</dbReference>
<evidence type="ECO:0000259" key="12">
    <source>
        <dbReference type="SMART" id="SM00228"/>
    </source>
</evidence>
<dbReference type="RefSeq" id="WP_013384342.1">
    <property type="nucleotide sequence ID" value="NC_017384.1"/>
</dbReference>
<feature type="transmembrane region" description="Helical" evidence="11">
    <location>
        <begin position="365"/>
        <end position="385"/>
    </location>
</feature>
<dbReference type="SUPFAM" id="SSF50156">
    <property type="entry name" value="PDZ domain-like"/>
    <property type="match status" value="2"/>
</dbReference>
<proteinExistence type="inferred from homology"/>
<dbReference type="Pfam" id="PF17820">
    <property type="entry name" value="PDZ_6"/>
    <property type="match status" value="1"/>
</dbReference>
<dbReference type="GO" id="GO:0006508">
    <property type="term" value="P:proteolysis"/>
    <property type="evidence" value="ECO:0007669"/>
    <property type="project" value="UniProtKB-KW"/>
</dbReference>
<evidence type="ECO:0000256" key="1">
    <source>
        <dbReference type="ARBA" id="ARBA00001947"/>
    </source>
</evidence>
<dbReference type="EMBL" id="CP002018">
    <property type="protein sequence ID" value="AEM40884.1"/>
    <property type="molecule type" value="Genomic_DNA"/>
</dbReference>
<evidence type="ECO:0000256" key="5">
    <source>
        <dbReference type="ARBA" id="ARBA00022692"/>
    </source>
</evidence>
<keyword evidence="7 11" id="KW-0862">Zinc</keyword>
<evidence type="ECO:0000313" key="14">
    <source>
        <dbReference type="Proteomes" id="UP000000692"/>
    </source>
</evidence>
<evidence type="ECO:0000256" key="4">
    <source>
        <dbReference type="ARBA" id="ARBA00022670"/>
    </source>
</evidence>
<feature type="transmembrane region" description="Helical" evidence="11">
    <location>
        <begin position="412"/>
        <end position="434"/>
    </location>
</feature>
<feature type="transmembrane region" description="Helical" evidence="11">
    <location>
        <begin position="109"/>
        <end position="134"/>
    </location>
</feature>
<keyword evidence="6 11" id="KW-0378">Hydrolase</keyword>
<keyword evidence="11" id="KW-0479">Metal-binding</keyword>
<dbReference type="CDD" id="cd06163">
    <property type="entry name" value="S2P-M50_PDZ_RseP-like"/>
    <property type="match status" value="1"/>
</dbReference>
<keyword evidence="9 11" id="KW-0482">Metalloprotease</keyword>
<name>F9Y6D8_KETVW</name>
<evidence type="ECO:0000256" key="2">
    <source>
        <dbReference type="ARBA" id="ARBA00004141"/>
    </source>
</evidence>
<dbReference type="PANTHER" id="PTHR42837">
    <property type="entry name" value="REGULATOR OF SIGMA-E PROTEASE RSEP"/>
    <property type="match status" value="1"/>
</dbReference>
<dbReference type="eggNOG" id="COG0750">
    <property type="taxonomic scope" value="Bacteria"/>
</dbReference>
<evidence type="ECO:0000256" key="3">
    <source>
        <dbReference type="ARBA" id="ARBA00007931"/>
    </source>
</evidence>
<sequence length="442" mass="47503">MDMAAMFPQFGNLPVTVLGFLLALTIIVGIHEYGHYIVGRWSGIHAEVFSIGFGPVLWSRVDKHGTRWQIAALPLGGYVRFLGDANAASVGGDGVSHPNPRRTMTWAPLWARIATVLAGPVFNFILSIVIYTAIFMYSGTMTTPPTIASLQPLPPAMGVTLQPGDAIISIAGQPVDEGVSVANLSVENPLPYVVERDGRQIDAMGPYPQLPIVGSLMPNLAAHQAGLQIGDVVMAVDGAPVAAIGDVISRVSASMGAPVTFTIWRAGQTFDRELLPRMIDLPLPEGGYARDWKVGFSSTLPYTFQTEPMGVLPAIARAGDTVWYLVTRTLEALGSMITGVISAEDNLQGMVGMAQSTGMVVEQGLLEYAAWIALLSASIGLLNLLPVPMLDGGHLVFYLWEAVTRRRVPDRVAWALMLIGLAMVITLMVFALSLDIRRLISW</sequence>
<dbReference type="InterPro" id="IPR036034">
    <property type="entry name" value="PDZ_sf"/>
</dbReference>
<keyword evidence="4 13" id="KW-0645">Protease</keyword>
<dbReference type="PANTHER" id="PTHR42837:SF2">
    <property type="entry name" value="MEMBRANE METALLOPROTEASE ARASP2, CHLOROPLASTIC-RELATED"/>
    <property type="match status" value="1"/>
</dbReference>
<organism evidence="13 14">
    <name type="scientific">Ketogulonicigenium vulgare (strain WSH-001)</name>
    <dbReference type="NCBI Taxonomy" id="759362"/>
    <lineage>
        <taxon>Bacteria</taxon>
        <taxon>Pseudomonadati</taxon>
        <taxon>Pseudomonadota</taxon>
        <taxon>Alphaproteobacteria</taxon>
        <taxon>Rhodobacterales</taxon>
        <taxon>Roseobacteraceae</taxon>
        <taxon>Ketogulonicigenium</taxon>
    </lineage>
</organism>
<comment type="subcellular location">
    <subcellularLocation>
        <location evidence="2">Membrane</location>
        <topology evidence="2">Multi-pass membrane protein</topology>
    </subcellularLocation>
</comment>
<evidence type="ECO:0000256" key="11">
    <source>
        <dbReference type="RuleBase" id="RU362031"/>
    </source>
</evidence>